<sequence length="155" mass="17171">MILGAVAMLIFVLATYPMPEDTATTAQAEVEEQQVGRDEAFEFNQFNVTVEDVEMDATHFDGDMITSAGTYVVVTVRVENTSQEPQEADRRWFRLADAEGAVYEYDSNLAIRTRQDVNPGNALVVPNPYSVPADAEITHLVVGDEEDEAVVRVEL</sequence>
<protein>
    <recommendedName>
        <fullName evidence="3">DUF4352 domain-containing protein</fullName>
    </recommendedName>
</protein>
<evidence type="ECO:0000313" key="5">
    <source>
        <dbReference type="Proteomes" id="UP000189004"/>
    </source>
</evidence>
<dbReference type="Gene3D" id="2.60.40.1240">
    <property type="match status" value="1"/>
</dbReference>
<reference evidence="5" key="1">
    <citation type="submission" date="2016-08" db="EMBL/GenBank/DDBJ databases">
        <authorList>
            <person name="Tokovenko B."/>
            <person name="Kalinowski J."/>
        </authorList>
    </citation>
    <scope>NUCLEOTIDE SEQUENCE [LARGE SCALE GENOMIC DNA]</scope>
    <source>
        <strain evidence="5">UTMC102</strain>
    </source>
</reference>
<dbReference type="InterPro" id="IPR029051">
    <property type="entry name" value="DUF4352"/>
</dbReference>
<dbReference type="AlphaFoldDB" id="A0A1V3BW70"/>
<dbReference type="InterPro" id="IPR029050">
    <property type="entry name" value="Immunoprotect_excell_Ig-like"/>
</dbReference>
<evidence type="ECO:0000256" key="1">
    <source>
        <dbReference type="ARBA" id="ARBA00022729"/>
    </source>
</evidence>
<gene>
    <name evidence="4" type="ORF">NOSIN_01190</name>
</gene>
<evidence type="ECO:0000313" key="4">
    <source>
        <dbReference type="EMBL" id="OOC52612.1"/>
    </source>
</evidence>
<evidence type="ECO:0000259" key="3">
    <source>
        <dbReference type="Pfam" id="PF11611"/>
    </source>
</evidence>
<dbReference type="Proteomes" id="UP000189004">
    <property type="component" value="Unassembled WGS sequence"/>
</dbReference>
<accession>A0A1V3BW70</accession>
<keyword evidence="5" id="KW-1185">Reference proteome</keyword>
<keyword evidence="1 2" id="KW-0732">Signal</keyword>
<feature type="signal peptide" evidence="2">
    <location>
        <begin position="1"/>
        <end position="19"/>
    </location>
</feature>
<feature type="chain" id="PRO_5039563910" description="DUF4352 domain-containing protein" evidence="2">
    <location>
        <begin position="20"/>
        <end position="155"/>
    </location>
</feature>
<dbReference type="EMBL" id="MCOK01000001">
    <property type="protein sequence ID" value="OOC52612.1"/>
    <property type="molecule type" value="Genomic_DNA"/>
</dbReference>
<comment type="caution">
    <text evidence="4">The sequence shown here is derived from an EMBL/GenBank/DDBJ whole genome shotgun (WGS) entry which is preliminary data.</text>
</comment>
<dbReference type="Pfam" id="PF11611">
    <property type="entry name" value="DUF4352"/>
    <property type="match status" value="1"/>
</dbReference>
<name>A0A1V3BW70_9ACTN</name>
<proteinExistence type="predicted"/>
<evidence type="ECO:0000256" key="2">
    <source>
        <dbReference type="SAM" id="SignalP"/>
    </source>
</evidence>
<feature type="domain" description="DUF4352" evidence="3">
    <location>
        <begin position="38"/>
        <end position="136"/>
    </location>
</feature>
<organism evidence="4 5">
    <name type="scientific">Nocardiopsis sinuspersici</name>
    <dbReference type="NCBI Taxonomy" id="501010"/>
    <lineage>
        <taxon>Bacteria</taxon>
        <taxon>Bacillati</taxon>
        <taxon>Actinomycetota</taxon>
        <taxon>Actinomycetes</taxon>
        <taxon>Streptosporangiales</taxon>
        <taxon>Nocardiopsidaceae</taxon>
        <taxon>Nocardiopsis</taxon>
    </lineage>
</organism>